<keyword evidence="3" id="KW-0813">Transport</keyword>
<evidence type="ECO:0000256" key="6">
    <source>
        <dbReference type="SAM" id="Phobius"/>
    </source>
</evidence>
<keyword evidence="3" id="KW-0864">Zinc transport</keyword>
<comment type="subcellular location">
    <subcellularLocation>
        <location evidence="1">Membrane</location>
        <topology evidence="1">Multi-pass membrane protein</topology>
    </subcellularLocation>
</comment>
<evidence type="ECO:0000256" key="3">
    <source>
        <dbReference type="ARBA" id="ARBA00022906"/>
    </source>
</evidence>
<protein>
    <submittedName>
        <fullName evidence="8">Cation efflux family protein</fullName>
    </submittedName>
</protein>
<evidence type="ECO:0000259" key="7">
    <source>
        <dbReference type="Pfam" id="PF01545"/>
    </source>
</evidence>
<dbReference type="Proteomes" id="UP000192472">
    <property type="component" value="Unassembled WGS sequence"/>
</dbReference>
<evidence type="ECO:0000313" key="8">
    <source>
        <dbReference type="EMBL" id="SMD31808.1"/>
    </source>
</evidence>
<evidence type="ECO:0000256" key="1">
    <source>
        <dbReference type="ARBA" id="ARBA00004141"/>
    </source>
</evidence>
<dbReference type="STRING" id="692418.SAMN04488029_0146"/>
<dbReference type="InterPro" id="IPR050681">
    <property type="entry name" value="CDF/SLC30A"/>
</dbReference>
<keyword evidence="3" id="KW-0862">Zinc</keyword>
<feature type="transmembrane region" description="Helical" evidence="6">
    <location>
        <begin position="155"/>
        <end position="173"/>
    </location>
</feature>
<dbReference type="Pfam" id="PF01545">
    <property type="entry name" value="Cation_efflux"/>
    <property type="match status" value="1"/>
</dbReference>
<feature type="transmembrane region" description="Helical" evidence="6">
    <location>
        <begin position="179"/>
        <end position="202"/>
    </location>
</feature>
<keyword evidence="9" id="KW-1185">Reference proteome</keyword>
<name>A0A1W2G617_REIFA</name>
<evidence type="ECO:0000313" key="9">
    <source>
        <dbReference type="Proteomes" id="UP000192472"/>
    </source>
</evidence>
<dbReference type="InterPro" id="IPR027469">
    <property type="entry name" value="Cation_efflux_TMD_sf"/>
</dbReference>
<evidence type="ECO:0000256" key="2">
    <source>
        <dbReference type="ARBA" id="ARBA00022692"/>
    </source>
</evidence>
<dbReference type="EMBL" id="FWYF01000001">
    <property type="protein sequence ID" value="SMD31808.1"/>
    <property type="molecule type" value="Genomic_DNA"/>
</dbReference>
<dbReference type="SUPFAM" id="SSF161111">
    <property type="entry name" value="Cation efflux protein transmembrane domain-like"/>
    <property type="match status" value="1"/>
</dbReference>
<keyword evidence="5 6" id="KW-0472">Membrane</keyword>
<dbReference type="InterPro" id="IPR058533">
    <property type="entry name" value="Cation_efflux_TM"/>
</dbReference>
<dbReference type="GO" id="GO:0005886">
    <property type="term" value="C:plasma membrane"/>
    <property type="evidence" value="ECO:0007669"/>
    <property type="project" value="TreeGrafter"/>
</dbReference>
<dbReference type="Gene3D" id="1.20.1510.10">
    <property type="entry name" value="Cation efflux protein transmembrane domain"/>
    <property type="match status" value="1"/>
</dbReference>
<feature type="transmembrane region" description="Helical" evidence="6">
    <location>
        <begin position="223"/>
        <end position="240"/>
    </location>
</feature>
<feature type="transmembrane region" description="Helical" evidence="6">
    <location>
        <begin position="91"/>
        <end position="113"/>
    </location>
</feature>
<keyword evidence="2 6" id="KW-0812">Transmembrane</keyword>
<accession>A0A1W2G617</accession>
<dbReference type="SUPFAM" id="SSF55008">
    <property type="entry name" value="HMA, heavy metal-associated domain"/>
    <property type="match status" value="1"/>
</dbReference>
<evidence type="ECO:0000256" key="5">
    <source>
        <dbReference type="ARBA" id="ARBA00023136"/>
    </source>
</evidence>
<dbReference type="OrthoDB" id="9799649at2"/>
<dbReference type="GO" id="GO:0005385">
    <property type="term" value="F:zinc ion transmembrane transporter activity"/>
    <property type="evidence" value="ECO:0007669"/>
    <property type="project" value="TreeGrafter"/>
</dbReference>
<dbReference type="InterPro" id="IPR036163">
    <property type="entry name" value="HMA_dom_sf"/>
</dbReference>
<dbReference type="GO" id="GO:0046872">
    <property type="term" value="F:metal ion binding"/>
    <property type="evidence" value="ECO:0007669"/>
    <property type="project" value="InterPro"/>
</dbReference>
<feature type="transmembrane region" description="Helical" evidence="6">
    <location>
        <begin position="125"/>
        <end position="143"/>
    </location>
</feature>
<gene>
    <name evidence="8" type="ORF">SAMN04488029_0146</name>
</gene>
<keyword evidence="4 6" id="KW-1133">Transmembrane helix</keyword>
<feature type="transmembrane region" description="Helical" evidence="6">
    <location>
        <begin position="246"/>
        <end position="264"/>
    </location>
</feature>
<dbReference type="PANTHER" id="PTHR11562">
    <property type="entry name" value="CATION EFFLUX PROTEIN/ ZINC TRANSPORTER"/>
    <property type="match status" value="1"/>
</dbReference>
<organism evidence="8 9">
    <name type="scientific">Reichenbachiella faecimaris</name>
    <dbReference type="NCBI Taxonomy" id="692418"/>
    <lineage>
        <taxon>Bacteria</taxon>
        <taxon>Pseudomonadati</taxon>
        <taxon>Bacteroidota</taxon>
        <taxon>Cytophagia</taxon>
        <taxon>Cytophagales</taxon>
        <taxon>Reichenbachiellaceae</taxon>
        <taxon>Reichenbachiella</taxon>
    </lineage>
</organism>
<sequence>MAIIQKSTFIITKMDCPSEEQMIRMKLEGIPSIQRLDFELANRRLTVFHTGEVSVFEQEIYALKLDATLIDSMESNDEIKEDSDDHLQKKALWWVLGINFGFFIIEMTFGWISRSMGLVADSLDMLADSIVYALSLLAVGAAVARKKSIAKMSGYFQITLAAVGLIEVIRRFVGVDEMPVFQTMITVSCLALIANSVSLYLIQKTKSKEAHMQASMIFTSNDIIINIGVIVAGLLVYFTSSPYPDLVIGSMIFLIVIRGALRILKLAK</sequence>
<feature type="domain" description="Cation efflux protein transmembrane" evidence="7">
    <location>
        <begin position="94"/>
        <end position="265"/>
    </location>
</feature>
<dbReference type="PANTHER" id="PTHR11562:SF17">
    <property type="entry name" value="RE54080P-RELATED"/>
    <property type="match status" value="1"/>
</dbReference>
<evidence type="ECO:0000256" key="4">
    <source>
        <dbReference type="ARBA" id="ARBA00022989"/>
    </source>
</evidence>
<keyword evidence="3" id="KW-0406">Ion transport</keyword>
<dbReference type="AlphaFoldDB" id="A0A1W2G617"/>
<reference evidence="8 9" key="1">
    <citation type="submission" date="2017-04" db="EMBL/GenBank/DDBJ databases">
        <authorList>
            <person name="Afonso C.L."/>
            <person name="Miller P.J."/>
            <person name="Scott M.A."/>
            <person name="Spackman E."/>
            <person name="Goraichik I."/>
            <person name="Dimitrov K.M."/>
            <person name="Suarez D.L."/>
            <person name="Swayne D.E."/>
        </authorList>
    </citation>
    <scope>NUCLEOTIDE SEQUENCE [LARGE SCALE GENOMIC DNA]</scope>
    <source>
        <strain evidence="8 9">DSM 26133</strain>
    </source>
</reference>
<proteinExistence type="predicted"/>